<proteinExistence type="predicted"/>
<dbReference type="InterPro" id="IPR009210">
    <property type="entry name" value="ASCC1"/>
</dbReference>
<dbReference type="InterPro" id="IPR036612">
    <property type="entry name" value="KH_dom_type_1_sf"/>
</dbReference>
<reference evidence="3" key="2">
    <citation type="submission" date="2018-03" db="EMBL/GenBank/DDBJ databases">
        <title>The Triticum urartu genome reveals the dynamic nature of wheat genome evolution.</title>
        <authorList>
            <person name="Ling H."/>
            <person name="Ma B."/>
            <person name="Shi X."/>
            <person name="Liu H."/>
            <person name="Dong L."/>
            <person name="Sun H."/>
            <person name="Cao Y."/>
            <person name="Gao Q."/>
            <person name="Zheng S."/>
            <person name="Li Y."/>
            <person name="Yu Y."/>
            <person name="Du H."/>
            <person name="Qi M."/>
            <person name="Li Y."/>
            <person name="Yu H."/>
            <person name="Cui Y."/>
            <person name="Wang N."/>
            <person name="Chen C."/>
            <person name="Wu H."/>
            <person name="Zhao Y."/>
            <person name="Zhang J."/>
            <person name="Li Y."/>
            <person name="Zhou W."/>
            <person name="Zhang B."/>
            <person name="Hu W."/>
            <person name="Eijk M."/>
            <person name="Tang J."/>
            <person name="Witsenboer H."/>
            <person name="Zhao S."/>
            <person name="Li Z."/>
            <person name="Zhang A."/>
            <person name="Wang D."/>
            <person name="Liang C."/>
        </authorList>
    </citation>
    <scope>NUCLEOTIDE SEQUENCE [LARGE SCALE GENOMIC DNA]</scope>
    <source>
        <strain evidence="3">cv. G1812</strain>
    </source>
</reference>
<keyword evidence="1" id="KW-0694">RNA-binding</keyword>
<name>A0A8R7PYM0_TRIUA</name>
<dbReference type="Pfam" id="PF00013">
    <property type="entry name" value="KH_1"/>
    <property type="match status" value="1"/>
</dbReference>
<keyword evidence="4" id="KW-1185">Reference proteome</keyword>
<dbReference type="GO" id="GO:0003723">
    <property type="term" value="F:RNA binding"/>
    <property type="evidence" value="ECO:0007669"/>
    <property type="project" value="UniProtKB-UniRule"/>
</dbReference>
<dbReference type="GO" id="GO:0005634">
    <property type="term" value="C:nucleus"/>
    <property type="evidence" value="ECO:0007669"/>
    <property type="project" value="TreeGrafter"/>
</dbReference>
<dbReference type="SMART" id="SM00322">
    <property type="entry name" value="KH"/>
    <property type="match status" value="1"/>
</dbReference>
<sequence>MGEKYSSSLEVDVPLMRFLKGKGGSVQKQIEQETGVKIIFPSAKEETLVALEGKSAESIRKASERISKILGEVDIQRTALTDDYCMLRSLLNHWHCMCLSLLPYC</sequence>
<dbReference type="PANTHER" id="PTHR13360:SF1">
    <property type="entry name" value="ACTIVATING SIGNAL COINTEGRATOR 1 COMPLEX SUBUNIT 1"/>
    <property type="match status" value="1"/>
</dbReference>
<dbReference type="EnsemblPlants" id="TuG1812G0300004682.01.T02">
    <property type="protein sequence ID" value="TuG1812G0300004682.01.T02"/>
    <property type="gene ID" value="TuG1812G0300004682.01"/>
</dbReference>
<dbReference type="GO" id="GO:0006355">
    <property type="term" value="P:regulation of DNA-templated transcription"/>
    <property type="evidence" value="ECO:0007669"/>
    <property type="project" value="TreeGrafter"/>
</dbReference>
<reference evidence="4" key="1">
    <citation type="journal article" date="2013" name="Nature">
        <title>Draft genome of the wheat A-genome progenitor Triticum urartu.</title>
        <authorList>
            <person name="Ling H.Q."/>
            <person name="Zhao S."/>
            <person name="Liu D."/>
            <person name="Wang J."/>
            <person name="Sun H."/>
            <person name="Zhang C."/>
            <person name="Fan H."/>
            <person name="Li D."/>
            <person name="Dong L."/>
            <person name="Tao Y."/>
            <person name="Gao C."/>
            <person name="Wu H."/>
            <person name="Li Y."/>
            <person name="Cui Y."/>
            <person name="Guo X."/>
            <person name="Zheng S."/>
            <person name="Wang B."/>
            <person name="Yu K."/>
            <person name="Liang Q."/>
            <person name="Yang W."/>
            <person name="Lou X."/>
            <person name="Chen J."/>
            <person name="Feng M."/>
            <person name="Jian J."/>
            <person name="Zhang X."/>
            <person name="Luo G."/>
            <person name="Jiang Y."/>
            <person name="Liu J."/>
            <person name="Wang Z."/>
            <person name="Sha Y."/>
            <person name="Zhang B."/>
            <person name="Wu H."/>
            <person name="Tang D."/>
            <person name="Shen Q."/>
            <person name="Xue P."/>
            <person name="Zou S."/>
            <person name="Wang X."/>
            <person name="Liu X."/>
            <person name="Wang F."/>
            <person name="Yang Y."/>
            <person name="An X."/>
            <person name="Dong Z."/>
            <person name="Zhang K."/>
            <person name="Zhang X."/>
            <person name="Luo M.C."/>
            <person name="Dvorak J."/>
            <person name="Tong Y."/>
            <person name="Wang J."/>
            <person name="Yang H."/>
            <person name="Li Z."/>
            <person name="Wang D."/>
            <person name="Zhang A."/>
            <person name="Wang J."/>
        </authorList>
    </citation>
    <scope>NUCLEOTIDE SEQUENCE</scope>
    <source>
        <strain evidence="4">cv. G1812</strain>
    </source>
</reference>
<organism evidence="3 4">
    <name type="scientific">Triticum urartu</name>
    <name type="common">Red wild einkorn</name>
    <name type="synonym">Crithodium urartu</name>
    <dbReference type="NCBI Taxonomy" id="4572"/>
    <lineage>
        <taxon>Eukaryota</taxon>
        <taxon>Viridiplantae</taxon>
        <taxon>Streptophyta</taxon>
        <taxon>Embryophyta</taxon>
        <taxon>Tracheophyta</taxon>
        <taxon>Spermatophyta</taxon>
        <taxon>Magnoliopsida</taxon>
        <taxon>Liliopsida</taxon>
        <taxon>Poales</taxon>
        <taxon>Poaceae</taxon>
        <taxon>BOP clade</taxon>
        <taxon>Pooideae</taxon>
        <taxon>Triticodae</taxon>
        <taxon>Triticeae</taxon>
        <taxon>Triticinae</taxon>
        <taxon>Triticum</taxon>
    </lineage>
</organism>
<accession>A0A8R7PYM0</accession>
<evidence type="ECO:0000256" key="1">
    <source>
        <dbReference type="PROSITE-ProRule" id="PRU00117"/>
    </source>
</evidence>
<dbReference type="GO" id="GO:0006307">
    <property type="term" value="P:DNA alkylation repair"/>
    <property type="evidence" value="ECO:0007669"/>
    <property type="project" value="InterPro"/>
</dbReference>
<dbReference type="SUPFAM" id="SSF54791">
    <property type="entry name" value="Eukaryotic type KH-domain (KH-domain type I)"/>
    <property type="match status" value="1"/>
</dbReference>
<evidence type="ECO:0000313" key="3">
    <source>
        <dbReference type="EnsemblPlants" id="TuG1812G0300004682.01.T02"/>
    </source>
</evidence>
<dbReference type="PROSITE" id="PS50084">
    <property type="entry name" value="KH_TYPE_1"/>
    <property type="match status" value="1"/>
</dbReference>
<feature type="domain" description="K Homology" evidence="2">
    <location>
        <begin position="3"/>
        <end position="71"/>
    </location>
</feature>
<dbReference type="Gramene" id="TuG1812G0300004682.01.T02">
    <property type="protein sequence ID" value="TuG1812G0300004682.01.T02"/>
    <property type="gene ID" value="TuG1812G0300004682.01"/>
</dbReference>
<evidence type="ECO:0000313" key="4">
    <source>
        <dbReference type="Proteomes" id="UP000015106"/>
    </source>
</evidence>
<dbReference type="Gene3D" id="3.30.1370.10">
    <property type="entry name" value="K Homology domain, type 1"/>
    <property type="match status" value="1"/>
</dbReference>
<protein>
    <recommendedName>
        <fullName evidence="2">K Homology domain-containing protein</fullName>
    </recommendedName>
</protein>
<evidence type="ECO:0000259" key="2">
    <source>
        <dbReference type="SMART" id="SM00322"/>
    </source>
</evidence>
<dbReference type="InterPro" id="IPR004088">
    <property type="entry name" value="KH_dom_type_1"/>
</dbReference>
<dbReference type="PANTHER" id="PTHR13360">
    <property type="entry name" value="ACTIVATING SIGNAL COINTEGRATOR 1 COMPLEX SUBUNIT 1"/>
    <property type="match status" value="1"/>
</dbReference>
<dbReference type="Proteomes" id="UP000015106">
    <property type="component" value="Chromosome 3"/>
</dbReference>
<reference evidence="3" key="3">
    <citation type="submission" date="2022-06" db="UniProtKB">
        <authorList>
            <consortium name="EnsemblPlants"/>
        </authorList>
    </citation>
    <scope>IDENTIFICATION</scope>
</reference>
<dbReference type="InterPro" id="IPR004087">
    <property type="entry name" value="KH_dom"/>
</dbReference>
<dbReference type="AlphaFoldDB" id="A0A8R7PYM0"/>